<dbReference type="AlphaFoldDB" id="A0A7X4YNG4"/>
<feature type="transmembrane region" description="Helical" evidence="1">
    <location>
        <begin position="52"/>
        <end position="71"/>
    </location>
</feature>
<keyword evidence="1" id="KW-0472">Membrane</keyword>
<name>A0A7X4YNG4_9BACL</name>
<gene>
    <name evidence="2" type="ORF">GT003_06390</name>
</gene>
<proteinExistence type="predicted"/>
<dbReference type="Proteomes" id="UP000558113">
    <property type="component" value="Unassembled WGS sequence"/>
</dbReference>
<feature type="transmembrane region" description="Helical" evidence="1">
    <location>
        <begin position="110"/>
        <end position="128"/>
    </location>
</feature>
<feature type="transmembrane region" description="Helical" evidence="1">
    <location>
        <begin position="140"/>
        <end position="161"/>
    </location>
</feature>
<sequence length="240" mass="27464">MTSWQGAMALLRFEGRQSWIGLLITIAFYTYVNVIMLPVLQELLTSEGGGGFGWIGDFLYLTILPMMGFVMNRSMFRYWIQDPYTRKLAYWRTMPIGWDAIVLSRMLQHVIVMTFVAAYYFVLQYVLLGAIRELLSPGEYVLYALTWYGYALMAGATYVFFEQTVRGKTYLAVCFGYVLVFVLLELLLRATDTELLFRSIEEARGHRFAWPAVSLVLGAGATALIGFSIRKRLAKRSLLL</sequence>
<dbReference type="RefSeq" id="WP_161695614.1">
    <property type="nucleotide sequence ID" value="NZ_JAAAMU010000003.1"/>
</dbReference>
<reference evidence="2 3" key="1">
    <citation type="submission" date="2020-01" db="EMBL/GenBank/DDBJ databases">
        <title>Paenibacillus soybeanensis sp. nov. isolated from the nodules of soybean (Glycine max(L.) Merr).</title>
        <authorList>
            <person name="Wang H."/>
        </authorList>
    </citation>
    <scope>NUCLEOTIDE SEQUENCE [LARGE SCALE GENOMIC DNA]</scope>
    <source>
        <strain evidence="2 3">DSM 23054</strain>
    </source>
</reference>
<keyword evidence="1" id="KW-1133">Transmembrane helix</keyword>
<dbReference type="EMBL" id="JAAAMU010000003">
    <property type="protein sequence ID" value="NBC68609.1"/>
    <property type="molecule type" value="Genomic_DNA"/>
</dbReference>
<keyword evidence="3" id="KW-1185">Reference proteome</keyword>
<evidence type="ECO:0000256" key="1">
    <source>
        <dbReference type="SAM" id="Phobius"/>
    </source>
</evidence>
<evidence type="ECO:0000313" key="3">
    <source>
        <dbReference type="Proteomes" id="UP000558113"/>
    </source>
</evidence>
<accession>A0A7X4YNG4</accession>
<protein>
    <recommendedName>
        <fullName evidence="4">ABC transporter permease</fullName>
    </recommendedName>
</protein>
<feature type="transmembrane region" description="Helical" evidence="1">
    <location>
        <begin position="170"/>
        <end position="188"/>
    </location>
</feature>
<comment type="caution">
    <text evidence="2">The sequence shown here is derived from an EMBL/GenBank/DDBJ whole genome shotgun (WGS) entry which is preliminary data.</text>
</comment>
<keyword evidence="1" id="KW-0812">Transmembrane</keyword>
<evidence type="ECO:0000313" key="2">
    <source>
        <dbReference type="EMBL" id="NBC68609.1"/>
    </source>
</evidence>
<organism evidence="2 3">
    <name type="scientific">Paenibacillus sacheonensis</name>
    <dbReference type="NCBI Taxonomy" id="742054"/>
    <lineage>
        <taxon>Bacteria</taxon>
        <taxon>Bacillati</taxon>
        <taxon>Bacillota</taxon>
        <taxon>Bacilli</taxon>
        <taxon>Bacillales</taxon>
        <taxon>Paenibacillaceae</taxon>
        <taxon>Paenibacillus</taxon>
    </lineage>
</organism>
<feature type="transmembrane region" description="Helical" evidence="1">
    <location>
        <begin position="20"/>
        <end position="40"/>
    </location>
</feature>
<feature type="transmembrane region" description="Helical" evidence="1">
    <location>
        <begin position="208"/>
        <end position="229"/>
    </location>
</feature>
<dbReference type="OrthoDB" id="2678663at2"/>
<evidence type="ECO:0008006" key="4">
    <source>
        <dbReference type="Google" id="ProtNLM"/>
    </source>
</evidence>